<dbReference type="EMBL" id="ATJJ01000110">
    <property type="protein sequence ID" value="EPI45771.1"/>
    <property type="molecule type" value="Genomic_DNA"/>
</dbReference>
<name>S4GDH5_GARVA</name>
<evidence type="ECO:0000313" key="2">
    <source>
        <dbReference type="Proteomes" id="UP000014521"/>
    </source>
</evidence>
<feature type="non-terminal residue" evidence="1">
    <location>
        <position position="1"/>
    </location>
</feature>
<protein>
    <submittedName>
        <fullName evidence="1">Uncharacterized protein</fullName>
    </submittedName>
</protein>
<gene>
    <name evidence="1" type="ORF">HMPREF1581_01269</name>
</gene>
<proteinExistence type="predicted"/>
<evidence type="ECO:0000313" key="1">
    <source>
        <dbReference type="EMBL" id="EPI45771.1"/>
    </source>
</evidence>
<sequence length="66" mass="7433">SALRIAFARYALSAQASRRARICSLFYLNGKQTRESVPAFVYQMSQNVNKSKKKETNAGNFSEQIS</sequence>
<dbReference type="AlphaFoldDB" id="S4GDH5"/>
<dbReference type="HOGENOM" id="CLU_2837182_0_0_11"/>
<accession>S4GDH5</accession>
<dbReference type="Proteomes" id="UP000014521">
    <property type="component" value="Unassembled WGS sequence"/>
</dbReference>
<organism evidence="1 2">
    <name type="scientific">Gardnerella vaginalis JCP8108</name>
    <dbReference type="NCBI Taxonomy" id="1261066"/>
    <lineage>
        <taxon>Bacteria</taxon>
        <taxon>Bacillati</taxon>
        <taxon>Actinomycetota</taxon>
        <taxon>Actinomycetes</taxon>
        <taxon>Bifidobacteriales</taxon>
        <taxon>Bifidobacteriaceae</taxon>
        <taxon>Gardnerella</taxon>
    </lineage>
</organism>
<reference evidence="1 2" key="1">
    <citation type="submission" date="2013-06" db="EMBL/GenBank/DDBJ databases">
        <authorList>
            <person name="Weinstock G."/>
            <person name="Sodergren E."/>
            <person name="Lobos E.A."/>
            <person name="Fulton L."/>
            <person name="Fulton R."/>
            <person name="Courtney L."/>
            <person name="Fronick C."/>
            <person name="O'Laughlin M."/>
            <person name="Godfrey J."/>
            <person name="Wilson R.M."/>
            <person name="Miner T."/>
            <person name="Farmer C."/>
            <person name="Delehaunty K."/>
            <person name="Cordes M."/>
            <person name="Minx P."/>
            <person name="Tomlinson C."/>
            <person name="Chen J."/>
            <person name="Wollam A."/>
            <person name="Pepin K.H."/>
            <person name="Bhonagiri V."/>
            <person name="Zhang X."/>
            <person name="Warren W."/>
            <person name="Mitreva M."/>
            <person name="Mardis E.R."/>
            <person name="Wilson R.K."/>
        </authorList>
    </citation>
    <scope>NUCLEOTIDE SEQUENCE [LARGE SCALE GENOMIC DNA]</scope>
    <source>
        <strain evidence="1 2">JCP8108</strain>
    </source>
</reference>
<comment type="caution">
    <text evidence="1">The sequence shown here is derived from an EMBL/GenBank/DDBJ whole genome shotgun (WGS) entry which is preliminary data.</text>
</comment>